<dbReference type="HOGENOM" id="CLU_714957_0_0_2"/>
<organism evidence="3 4">
    <name type="scientific">Candidatus Nitrosopelagicus brevis</name>
    <dbReference type="NCBI Taxonomy" id="1410606"/>
    <lineage>
        <taxon>Archaea</taxon>
        <taxon>Nitrososphaerota</taxon>
    </lineage>
</organism>
<feature type="compositionally biased region" description="Polar residues" evidence="1">
    <location>
        <begin position="81"/>
        <end position="99"/>
    </location>
</feature>
<dbReference type="KEGG" id="nbv:T478_1270"/>
<sequence length="369" mass="39371">MDQKVYTWTDKIYVTIVAPDHNFDSGLVDMIGDTDDDPLIVQTRSQKLTSYQLAETGTDTGIFSGEVILKGFSHDADGDPSTGTSGYDVTGVSSASGSGPTDGVIKAEDDDGVTISYEYNEDEVVVGSALIRWNVGEVQWLESSYPAGGNGVVRVVDPDMNWDPENVDNFEIDVWSDSDAGGISLMITETNEATGIFEGTVSFTADDESSGHRLRVAEGDTITAEYEDNTLPDPYTRSDDLDITGTAIVGTIVPPLERAPAANARVVDSFGNSLSEVSVDQQVQIEADLVNGQDRDQSFAYLVQVQDGNGVTVSLAWITGQLAAGQSFSPALSWIPTASGSYEATVFVWESVDNPTALSDTVSVSIRVV</sequence>
<protein>
    <recommendedName>
        <fullName evidence="5">PKD domain protein</fullName>
    </recommendedName>
</protein>
<gene>
    <name evidence="3" type="ORF">T478_1270</name>
    <name evidence="2" type="ORF">T478_1271</name>
</gene>
<evidence type="ECO:0000313" key="2">
    <source>
        <dbReference type="EMBL" id="AJA91869.1"/>
    </source>
</evidence>
<evidence type="ECO:0000313" key="3">
    <source>
        <dbReference type="EMBL" id="AJA92614.1"/>
    </source>
</evidence>
<evidence type="ECO:0000313" key="4">
    <source>
        <dbReference type="Proteomes" id="UP000030944"/>
    </source>
</evidence>
<dbReference type="InterPro" id="IPR013783">
    <property type="entry name" value="Ig-like_fold"/>
</dbReference>
<reference evidence="3 4" key="1">
    <citation type="journal article" date="2015" name="Proc. Natl. Acad. Sci. U.S.A.">
        <title>Genomic and proteomic characterization of "Candidatus Nitrosopelagicus brevis": An ammonia-oxidizing archaeon from the open ocean.</title>
        <authorList>
            <person name="Santoro A.E."/>
            <person name="Dupont C.L."/>
            <person name="Richter R.A."/>
            <person name="Craig M.T."/>
            <person name="Carini P."/>
            <person name="McIlvin M.R."/>
            <person name="Yang Y."/>
            <person name="Orsi W.D."/>
            <person name="Moran D.M."/>
            <person name="Saito M.A."/>
        </authorList>
    </citation>
    <scope>NUCLEOTIDE SEQUENCE [LARGE SCALE GENOMIC DNA]</scope>
    <source>
        <strain evidence="3">CN25</strain>
        <strain evidence="4">V2</strain>
    </source>
</reference>
<proteinExistence type="predicted"/>
<name>A0A0A7V0S0_9ARCH</name>
<dbReference type="KEGG" id="nbv:T478_1271"/>
<feature type="region of interest" description="Disordered" evidence="1">
    <location>
        <begin position="74"/>
        <end position="106"/>
    </location>
</feature>
<dbReference type="Proteomes" id="UP000030944">
    <property type="component" value="Chromosome"/>
</dbReference>
<accession>A0A0A7V0S0</accession>
<dbReference type="EMBL" id="CP007026">
    <property type="protein sequence ID" value="AJA91869.1"/>
    <property type="molecule type" value="Genomic_DNA"/>
</dbReference>
<dbReference type="STRING" id="1410606.T478_1270"/>
<evidence type="ECO:0000256" key="1">
    <source>
        <dbReference type="SAM" id="MobiDB-lite"/>
    </source>
</evidence>
<dbReference type="Gene3D" id="2.60.40.10">
    <property type="entry name" value="Immunoglobulins"/>
    <property type="match status" value="1"/>
</dbReference>
<dbReference type="EMBL" id="CP007026">
    <property type="protein sequence ID" value="AJA92614.1"/>
    <property type="molecule type" value="Genomic_DNA"/>
</dbReference>
<evidence type="ECO:0008006" key="5">
    <source>
        <dbReference type="Google" id="ProtNLM"/>
    </source>
</evidence>
<dbReference type="AlphaFoldDB" id="A0A0A7V0S0"/>